<dbReference type="OrthoDB" id="9798855at2"/>
<dbReference type="SMART" id="SM00360">
    <property type="entry name" value="RRM"/>
    <property type="match status" value="1"/>
</dbReference>
<dbReference type="Proteomes" id="UP000294498">
    <property type="component" value="Unassembled WGS sequence"/>
</dbReference>
<dbReference type="AlphaFoldDB" id="A0A4R8DW58"/>
<dbReference type="PANTHER" id="PTHR48027">
    <property type="entry name" value="HETEROGENEOUS NUCLEAR RIBONUCLEOPROTEIN 87F-RELATED"/>
    <property type="match status" value="1"/>
</dbReference>
<dbReference type="PROSITE" id="PS50102">
    <property type="entry name" value="RRM"/>
    <property type="match status" value="1"/>
</dbReference>
<feature type="region of interest" description="Disordered" evidence="2">
    <location>
        <begin position="69"/>
        <end position="96"/>
    </location>
</feature>
<reference evidence="4 5" key="1">
    <citation type="submission" date="2019-03" db="EMBL/GenBank/DDBJ databases">
        <title>Genomic Encyclopedia of Type Strains, Phase IV (KMG-IV): sequencing the most valuable type-strain genomes for metagenomic binning, comparative biology and taxonomic classification.</title>
        <authorList>
            <person name="Goeker M."/>
        </authorList>
    </citation>
    <scope>NUCLEOTIDE SEQUENCE [LARGE SCALE GENOMIC DNA]</scope>
    <source>
        <strain evidence="4 5">DSM 100059</strain>
    </source>
</reference>
<dbReference type="InterPro" id="IPR035979">
    <property type="entry name" value="RBD_domain_sf"/>
</dbReference>
<proteinExistence type="predicted"/>
<evidence type="ECO:0000313" key="4">
    <source>
        <dbReference type="EMBL" id="TDX01451.1"/>
    </source>
</evidence>
<name>A0A4R8DW58_9BACT</name>
<organism evidence="4 5">
    <name type="scientific">Dinghuibacter silviterrae</name>
    <dbReference type="NCBI Taxonomy" id="1539049"/>
    <lineage>
        <taxon>Bacteria</taxon>
        <taxon>Pseudomonadati</taxon>
        <taxon>Bacteroidota</taxon>
        <taxon>Chitinophagia</taxon>
        <taxon>Chitinophagales</taxon>
        <taxon>Chitinophagaceae</taxon>
        <taxon>Dinghuibacter</taxon>
    </lineage>
</organism>
<evidence type="ECO:0000313" key="5">
    <source>
        <dbReference type="Proteomes" id="UP000294498"/>
    </source>
</evidence>
<dbReference type="GO" id="GO:0003723">
    <property type="term" value="F:RNA binding"/>
    <property type="evidence" value="ECO:0007669"/>
    <property type="project" value="UniProtKB-KW"/>
</dbReference>
<comment type="caution">
    <text evidence="4">The sequence shown here is derived from an EMBL/GenBank/DDBJ whole genome shotgun (WGS) entry which is preliminary data.</text>
</comment>
<dbReference type="InterPro" id="IPR052462">
    <property type="entry name" value="SLIRP/GR-RBP-like"/>
</dbReference>
<keyword evidence="1" id="KW-0694">RNA-binding</keyword>
<keyword evidence="5" id="KW-1185">Reference proteome</keyword>
<evidence type="ECO:0000256" key="1">
    <source>
        <dbReference type="ARBA" id="ARBA00022884"/>
    </source>
</evidence>
<dbReference type="SUPFAM" id="SSF54928">
    <property type="entry name" value="RNA-binding domain, RBD"/>
    <property type="match status" value="1"/>
</dbReference>
<gene>
    <name evidence="4" type="ORF">EDB95_2486</name>
</gene>
<evidence type="ECO:0000256" key="2">
    <source>
        <dbReference type="SAM" id="MobiDB-lite"/>
    </source>
</evidence>
<dbReference type="Gene3D" id="3.30.70.330">
    <property type="match status" value="1"/>
</dbReference>
<protein>
    <submittedName>
        <fullName evidence="4">RNA recognition motif-containing protein</fullName>
    </submittedName>
</protein>
<feature type="domain" description="RRM" evidence="3">
    <location>
        <begin position="1"/>
        <end position="78"/>
    </location>
</feature>
<sequence>MTLYVSNLAFQVTDRDLQSLFTPFGAVNSINIIMDKATGRSRGFAFVEIPDAAGENAIRELQGVDLQGRPLSIAPAKPKRDESDGGFQPNRNRNRF</sequence>
<accession>A0A4R8DW58</accession>
<dbReference type="EMBL" id="SODV01000001">
    <property type="protein sequence ID" value="TDX01451.1"/>
    <property type="molecule type" value="Genomic_DNA"/>
</dbReference>
<dbReference type="InterPro" id="IPR012677">
    <property type="entry name" value="Nucleotide-bd_a/b_plait_sf"/>
</dbReference>
<dbReference type="RefSeq" id="WP_133993990.1">
    <property type="nucleotide sequence ID" value="NZ_SODV01000001.1"/>
</dbReference>
<dbReference type="Pfam" id="PF00076">
    <property type="entry name" value="RRM_1"/>
    <property type="match status" value="1"/>
</dbReference>
<dbReference type="InterPro" id="IPR000504">
    <property type="entry name" value="RRM_dom"/>
</dbReference>
<evidence type="ECO:0000259" key="3">
    <source>
        <dbReference type="PROSITE" id="PS50102"/>
    </source>
</evidence>